<feature type="signal peptide" evidence="1">
    <location>
        <begin position="1"/>
        <end position="24"/>
    </location>
</feature>
<dbReference type="WBParaSite" id="SSTP_0000482966.1">
    <property type="protein sequence ID" value="SSTP_0000482966.1"/>
    <property type="gene ID" value="SSTP_0000482966"/>
</dbReference>
<protein>
    <submittedName>
        <fullName evidence="2">Uncharacterized protein</fullName>
    </submittedName>
</protein>
<accession>A0A0K0E5P3</accession>
<feature type="chain" id="PRO_5005327605" evidence="1">
    <location>
        <begin position="25"/>
        <end position="90"/>
    </location>
</feature>
<dbReference type="AlphaFoldDB" id="A0A0K0E5P3"/>
<organism evidence="2">
    <name type="scientific">Strongyloides stercoralis</name>
    <name type="common">Threadworm</name>
    <dbReference type="NCBI Taxonomy" id="6248"/>
    <lineage>
        <taxon>Eukaryota</taxon>
        <taxon>Metazoa</taxon>
        <taxon>Ecdysozoa</taxon>
        <taxon>Nematoda</taxon>
        <taxon>Chromadorea</taxon>
        <taxon>Rhabditida</taxon>
        <taxon>Tylenchina</taxon>
        <taxon>Panagrolaimomorpha</taxon>
        <taxon>Strongyloidoidea</taxon>
        <taxon>Strongyloididae</taxon>
        <taxon>Strongyloides</taxon>
    </lineage>
</organism>
<proteinExistence type="predicted"/>
<sequence>MNYHFFFIIFLNILSFVCYKTTIAAPTSYQVVAMNNDNLLREKRYFDPKQANDDYWEKKDKENKTTKSPGPEIVKLTTTATGVDDGWGEI</sequence>
<reference evidence="2" key="1">
    <citation type="submission" date="2015-08" db="UniProtKB">
        <authorList>
            <consortium name="WormBaseParasite"/>
        </authorList>
    </citation>
    <scope>IDENTIFICATION</scope>
</reference>
<keyword evidence="1" id="KW-0732">Signal</keyword>
<name>A0A0K0E5P3_STRER</name>
<evidence type="ECO:0000313" key="2">
    <source>
        <dbReference type="WBParaSite" id="SSTP_0000482966.1"/>
    </source>
</evidence>
<evidence type="ECO:0000256" key="1">
    <source>
        <dbReference type="SAM" id="SignalP"/>
    </source>
</evidence>